<comment type="caution">
    <text evidence="6">The sequence shown here is derived from an EMBL/GenBank/DDBJ whole genome shotgun (WGS) entry which is preliminary data.</text>
</comment>
<evidence type="ECO:0000313" key="6">
    <source>
        <dbReference type="EMBL" id="EEG72458.1"/>
    </source>
</evidence>
<keyword evidence="3" id="KW-0442">Lipid degradation</keyword>
<keyword evidence="1" id="KW-0732">Signal</keyword>
<evidence type="ECO:0008006" key="8">
    <source>
        <dbReference type="Google" id="ProtNLM"/>
    </source>
</evidence>
<protein>
    <recommendedName>
        <fullName evidence="8">Acyl-coenzyme A:6-aminopenicillanic acid acyl-transferase</fullName>
    </recommendedName>
</protein>
<organism evidence="6 7">
    <name type="scientific">[Clostridium] hylemonae DSM 15053</name>
    <dbReference type="NCBI Taxonomy" id="553973"/>
    <lineage>
        <taxon>Bacteria</taxon>
        <taxon>Bacillati</taxon>
        <taxon>Bacillota</taxon>
        <taxon>Clostridia</taxon>
        <taxon>Lachnospirales</taxon>
        <taxon>Lachnospiraceae</taxon>
    </lineage>
</organism>
<accession>C0C5S4</accession>
<keyword evidence="7" id="KW-1185">Reference proteome</keyword>
<dbReference type="eggNOG" id="COG0308">
    <property type="taxonomic scope" value="Bacteria"/>
</dbReference>
<name>C0C5S4_9FIRM</name>
<evidence type="ECO:0000256" key="3">
    <source>
        <dbReference type="ARBA" id="ARBA00022963"/>
    </source>
</evidence>
<dbReference type="STRING" id="553973.CLOHYLEM_07461"/>
<reference evidence="6" key="2">
    <citation type="submission" date="2013-06" db="EMBL/GenBank/DDBJ databases">
        <title>Draft genome sequence of Clostridium hylemonae (DSM 15053).</title>
        <authorList>
            <person name="Sudarsanam P."/>
            <person name="Ley R."/>
            <person name="Guruge J."/>
            <person name="Turnbaugh P.J."/>
            <person name="Mahowald M."/>
            <person name="Liep D."/>
            <person name="Gordon J."/>
        </authorList>
    </citation>
    <scope>NUCLEOTIDE SEQUENCE</scope>
    <source>
        <strain evidence="6">DSM 15053</strain>
    </source>
</reference>
<evidence type="ECO:0000256" key="4">
    <source>
        <dbReference type="ARBA" id="ARBA00023098"/>
    </source>
</evidence>
<keyword evidence="5" id="KW-0325">Glycoprotein</keyword>
<dbReference type="NCBIfam" id="NF040521">
    <property type="entry name" value="C45_proenzyme"/>
    <property type="match status" value="1"/>
</dbReference>
<dbReference type="AlphaFoldDB" id="C0C5S4"/>
<dbReference type="Gene3D" id="3.60.60.30">
    <property type="match status" value="1"/>
</dbReference>
<evidence type="ECO:0000256" key="1">
    <source>
        <dbReference type="ARBA" id="ARBA00022729"/>
    </source>
</evidence>
<evidence type="ECO:0000256" key="5">
    <source>
        <dbReference type="ARBA" id="ARBA00023180"/>
    </source>
</evidence>
<reference evidence="6" key="1">
    <citation type="submission" date="2009-02" db="EMBL/GenBank/DDBJ databases">
        <authorList>
            <person name="Fulton L."/>
            <person name="Clifton S."/>
            <person name="Fulton B."/>
            <person name="Xu J."/>
            <person name="Minx P."/>
            <person name="Pepin K.H."/>
            <person name="Johnson M."/>
            <person name="Bhonagiri V."/>
            <person name="Nash W.E."/>
            <person name="Mardis E.R."/>
            <person name="Wilson R.K."/>
        </authorList>
    </citation>
    <scope>NUCLEOTIDE SEQUENCE [LARGE SCALE GENOMIC DNA]</scope>
    <source>
        <strain evidence="6">DSM 15053</strain>
    </source>
</reference>
<dbReference type="GO" id="GO:0016042">
    <property type="term" value="P:lipid catabolic process"/>
    <property type="evidence" value="ECO:0007669"/>
    <property type="project" value="UniProtKB-KW"/>
</dbReference>
<proteinExistence type="predicted"/>
<dbReference type="EMBL" id="ABYI02000041">
    <property type="protein sequence ID" value="EEG72458.1"/>
    <property type="molecule type" value="Genomic_DNA"/>
</dbReference>
<keyword evidence="4" id="KW-0443">Lipid metabolism</keyword>
<dbReference type="HOGENOM" id="CLU_034532_0_0_9"/>
<gene>
    <name evidence="6" type="ORF">CLOHYLEM_07461</name>
</gene>
<dbReference type="InterPro" id="IPR047794">
    <property type="entry name" value="C45_proenzyme-like"/>
</dbReference>
<dbReference type="PANTHER" id="PTHR12370">
    <property type="entry name" value="PHOSPHOLIPASE B-RELATED"/>
    <property type="match status" value="1"/>
</dbReference>
<dbReference type="InterPro" id="IPR007000">
    <property type="entry name" value="PLipase_B-like"/>
</dbReference>
<keyword evidence="2" id="KW-0378">Hydrolase</keyword>
<dbReference type="Proteomes" id="UP000004893">
    <property type="component" value="Unassembled WGS sequence"/>
</dbReference>
<dbReference type="GO" id="GO:0004620">
    <property type="term" value="F:phospholipase activity"/>
    <property type="evidence" value="ECO:0007669"/>
    <property type="project" value="InterPro"/>
</dbReference>
<dbReference type="Pfam" id="PF04916">
    <property type="entry name" value="Phospholip_B"/>
    <property type="match status" value="1"/>
</dbReference>
<evidence type="ECO:0000313" key="7">
    <source>
        <dbReference type="Proteomes" id="UP000004893"/>
    </source>
</evidence>
<sequence>MRQLNADNYRTDKNGWNFVHVEGSAFERGVSYGRLMAGEITASVQEAARLAELQTGISWEYFRESERSILPRWKAHMEREPYREFLDELEGMVRGVQMEVRDCTLSVDDLILWNGYEELTGYWFPSAADDIYRSLPGQHGAAGTDRHFKGADDHCSAFIATGSYTADGRIVMGHNSFTPFENCNYMNVIADIVPEHGSPFIMQTLPGYIHSLADVYETRTGRGAGLMITETTIGGFNVYDCDGAPEFVRIRYAVQYAESLDEFVRLFLENNNGGYANTWLVGDIATNEIMRFEAGLKFYQIDRTEDGYYAGFNAPLDARIRNLECVDSGFADIRRHQGARQVRIPQLMEKYKGRLNNVTAQKILADHYDVYLEKENPCSRTVCSHYELDKREYMCQPGRPAPYEPRGAVDGVTASADDALELSLWARWGSSCGMPFHAEEFLRDHPQFAHLKEFLKDRPSRPWTRFGAKESRHD</sequence>
<dbReference type="RefSeq" id="WP_006444806.1">
    <property type="nucleotide sequence ID" value="NZ_CP036524.1"/>
</dbReference>
<evidence type="ECO:0000256" key="2">
    <source>
        <dbReference type="ARBA" id="ARBA00022801"/>
    </source>
</evidence>